<comment type="similarity">
    <text evidence="1">Belongs to the mannose-6-phosphate isomerase type 2 family.</text>
</comment>
<dbReference type="Pfam" id="PF22640">
    <property type="entry name" value="ManC_GMP_beta-helix"/>
    <property type="match status" value="1"/>
</dbReference>
<dbReference type="InterPro" id="IPR054566">
    <property type="entry name" value="ManC/GMP-like_b-helix"/>
</dbReference>
<dbReference type="GO" id="GO:0004475">
    <property type="term" value="F:mannose-1-phosphate guanylyltransferase (GTP) activity"/>
    <property type="evidence" value="ECO:0007669"/>
    <property type="project" value="UniProtKB-EC"/>
</dbReference>
<keyword evidence="4 10" id="KW-0548">Nucleotidyltransferase</keyword>
<name>A0A9E8SES5_9FLAO</name>
<keyword evidence="5" id="KW-0547">Nucleotide-binding</keyword>
<evidence type="ECO:0000313" key="11">
    <source>
        <dbReference type="Proteomes" id="UP001164705"/>
    </source>
</evidence>
<organism evidence="10 11">
    <name type="scientific">Lacinutrix neustonica</name>
    <dbReference type="NCBI Taxonomy" id="2980107"/>
    <lineage>
        <taxon>Bacteria</taxon>
        <taxon>Pseudomonadati</taxon>
        <taxon>Bacteroidota</taxon>
        <taxon>Flavobacteriia</taxon>
        <taxon>Flavobacteriales</taxon>
        <taxon>Flavobacteriaceae</taxon>
        <taxon>Lacinutrix</taxon>
    </lineage>
</organism>
<feature type="domain" description="MannoseP isomerase/GMP-like beta-helix" evidence="9">
    <location>
        <begin position="303"/>
        <end position="354"/>
    </location>
</feature>
<dbReference type="InterPro" id="IPR029044">
    <property type="entry name" value="Nucleotide-diphossugar_trans"/>
</dbReference>
<dbReference type="KEGG" id="lnu:N7U66_07890"/>
<protein>
    <recommendedName>
        <fullName evidence="2">mannose-1-phosphate guanylyltransferase</fullName>
        <ecNumber evidence="2">2.7.7.13</ecNumber>
    </recommendedName>
</protein>
<evidence type="ECO:0000259" key="8">
    <source>
        <dbReference type="Pfam" id="PF00483"/>
    </source>
</evidence>
<dbReference type="GO" id="GO:0009298">
    <property type="term" value="P:GDP-mannose biosynthetic process"/>
    <property type="evidence" value="ECO:0007669"/>
    <property type="project" value="TreeGrafter"/>
</dbReference>
<dbReference type="Gene3D" id="3.90.550.10">
    <property type="entry name" value="Spore Coat Polysaccharide Biosynthesis Protein SpsA, Chain A"/>
    <property type="match status" value="1"/>
</dbReference>
<evidence type="ECO:0000256" key="7">
    <source>
        <dbReference type="ARBA" id="ARBA00047343"/>
    </source>
</evidence>
<dbReference type="PANTHER" id="PTHR46390">
    <property type="entry name" value="MANNOSE-1-PHOSPHATE GUANYLYLTRANSFERASE"/>
    <property type="match status" value="1"/>
</dbReference>
<reference evidence="10" key="1">
    <citation type="submission" date="2022-11" db="EMBL/GenBank/DDBJ databases">
        <title>Lacinutrix neustonica HL-RS19T sp. nov., isolated from the surface microlayer sample of brackish Lake Shihwa.</title>
        <authorList>
            <person name="Choi J.Y."/>
            <person name="Hwang C.Y."/>
        </authorList>
    </citation>
    <scope>NUCLEOTIDE SEQUENCE</scope>
    <source>
        <strain evidence="10">HL-RS19</strain>
    </source>
</reference>
<dbReference type="EMBL" id="CP113088">
    <property type="protein sequence ID" value="WAC03858.1"/>
    <property type="molecule type" value="Genomic_DNA"/>
</dbReference>
<dbReference type="Proteomes" id="UP001164705">
    <property type="component" value="Chromosome"/>
</dbReference>
<keyword evidence="11" id="KW-1185">Reference proteome</keyword>
<dbReference type="EC" id="2.7.7.13" evidence="2"/>
<feature type="domain" description="Nucleotidyl transferase" evidence="8">
    <location>
        <begin position="12"/>
        <end position="292"/>
    </location>
</feature>
<evidence type="ECO:0000256" key="6">
    <source>
        <dbReference type="ARBA" id="ARBA00023134"/>
    </source>
</evidence>
<dbReference type="InterPro" id="IPR049577">
    <property type="entry name" value="GMPP_N"/>
</dbReference>
<dbReference type="CDD" id="cd02509">
    <property type="entry name" value="GDP-M1P_Guanylyltransferase"/>
    <property type="match status" value="1"/>
</dbReference>
<proteinExistence type="inferred from homology"/>
<evidence type="ECO:0000256" key="4">
    <source>
        <dbReference type="ARBA" id="ARBA00022695"/>
    </source>
</evidence>
<dbReference type="InterPro" id="IPR005835">
    <property type="entry name" value="NTP_transferase_dom"/>
</dbReference>
<dbReference type="SUPFAM" id="SSF53448">
    <property type="entry name" value="Nucleotide-diphospho-sugar transferases"/>
    <property type="match status" value="1"/>
</dbReference>
<dbReference type="GO" id="GO:0005525">
    <property type="term" value="F:GTP binding"/>
    <property type="evidence" value="ECO:0007669"/>
    <property type="project" value="UniProtKB-KW"/>
</dbReference>
<evidence type="ECO:0000256" key="1">
    <source>
        <dbReference type="ARBA" id="ARBA00006115"/>
    </source>
</evidence>
<dbReference type="Pfam" id="PF00483">
    <property type="entry name" value="NTP_transferase"/>
    <property type="match status" value="1"/>
</dbReference>
<evidence type="ECO:0000313" key="10">
    <source>
        <dbReference type="EMBL" id="WAC03858.1"/>
    </source>
</evidence>
<gene>
    <name evidence="10" type="ORF">N7U66_07890</name>
</gene>
<dbReference type="RefSeq" id="WP_267678496.1">
    <property type="nucleotide sequence ID" value="NZ_CP113088.1"/>
</dbReference>
<evidence type="ECO:0000256" key="5">
    <source>
        <dbReference type="ARBA" id="ARBA00022741"/>
    </source>
</evidence>
<comment type="catalytic activity">
    <reaction evidence="7">
        <text>alpha-D-mannose 1-phosphate + GTP + H(+) = GDP-alpha-D-mannose + diphosphate</text>
        <dbReference type="Rhea" id="RHEA:15229"/>
        <dbReference type="ChEBI" id="CHEBI:15378"/>
        <dbReference type="ChEBI" id="CHEBI:33019"/>
        <dbReference type="ChEBI" id="CHEBI:37565"/>
        <dbReference type="ChEBI" id="CHEBI:57527"/>
        <dbReference type="ChEBI" id="CHEBI:58409"/>
        <dbReference type="EC" id="2.7.7.13"/>
    </reaction>
</comment>
<evidence type="ECO:0000256" key="2">
    <source>
        <dbReference type="ARBA" id="ARBA00012387"/>
    </source>
</evidence>
<dbReference type="SUPFAM" id="SSF159283">
    <property type="entry name" value="Guanosine diphospho-D-mannose pyrophosphorylase/mannose-6-phosphate isomerase linker domain"/>
    <property type="match status" value="1"/>
</dbReference>
<accession>A0A9E8SES5</accession>
<evidence type="ECO:0000256" key="3">
    <source>
        <dbReference type="ARBA" id="ARBA00022679"/>
    </source>
</evidence>
<keyword evidence="6" id="KW-0342">GTP-binding</keyword>
<dbReference type="InterPro" id="IPR051161">
    <property type="entry name" value="Mannose-6P_isomerase_type2"/>
</dbReference>
<keyword evidence="3" id="KW-0808">Transferase</keyword>
<dbReference type="PANTHER" id="PTHR46390:SF1">
    <property type="entry name" value="MANNOSE-1-PHOSPHATE GUANYLYLTRANSFERASE"/>
    <property type="match status" value="1"/>
</dbReference>
<dbReference type="AlphaFoldDB" id="A0A9E8SES5"/>
<sequence>MTKKMQNKNYYAILMAGGVGSRFWPVSTEDFPKQFHDMLGTGDTLIQKTFNRLANLIPKENIFILTNARYSDLVFKQLPEVTKRQVVLEPAMRNTAPCILYASLKIQKENPEAVMIVAPSDHWIEDEKAFVANVKQAFEFCYKNNALMTLGIQPTFPNTGYGYIEFESTSAEEIKEVRQFREKPDYETAKSFISQGNFLWNAGIFMWSVKSVIESYQVNQPELFELFKQGLDVYNTRDEAGFIQENYDKAENISVDFAIMEKSDKVYVLPATFDWNDLGTWGSLYDKLNKDENDNAVVNARTLTADASGNMIRTKDNKIVVVDGLKDYIIVDKEEVLLIFPKQKEQDIKKVLQQVKDEFGEQYG</sequence>
<evidence type="ECO:0000259" key="9">
    <source>
        <dbReference type="Pfam" id="PF22640"/>
    </source>
</evidence>
<dbReference type="FunFam" id="3.90.550.10:FF:000046">
    <property type="entry name" value="Mannose-1-phosphate guanylyltransferase (GDP)"/>
    <property type="match status" value="1"/>
</dbReference>